<evidence type="ECO:0000259" key="1">
    <source>
        <dbReference type="Pfam" id="PF00144"/>
    </source>
</evidence>
<dbReference type="InterPro" id="IPR050491">
    <property type="entry name" value="AmpC-like"/>
</dbReference>
<feature type="domain" description="Beta-lactamase-related" evidence="1">
    <location>
        <begin position="8"/>
        <end position="334"/>
    </location>
</feature>
<proteinExistence type="predicted"/>
<comment type="caution">
    <text evidence="2">The sequence shown here is derived from an EMBL/GenBank/DDBJ whole genome shotgun (WGS) entry which is preliminary data.</text>
</comment>
<gene>
    <name evidence="2" type="ORF">FSP39_007591</name>
</gene>
<evidence type="ECO:0000313" key="3">
    <source>
        <dbReference type="Proteomes" id="UP001186944"/>
    </source>
</evidence>
<dbReference type="SUPFAM" id="SSF56601">
    <property type="entry name" value="beta-lactamase/transpeptidase-like"/>
    <property type="match status" value="1"/>
</dbReference>
<dbReference type="InterPro" id="IPR012338">
    <property type="entry name" value="Beta-lactam/transpept-like"/>
</dbReference>
<keyword evidence="3" id="KW-1185">Reference proteome</keyword>
<sequence>AFQCRPNNPGLAVSVVKDGKILFAKGYGVSDNISKKPVTNNTLFQIASLTKAFTSTLLTKQLDQYSNLSVTSNVADIIGNGFKFSTSIRTVNANIRDLMAHTLAIPSNNGMRLDNKLTRDNLPSRLRTLKSIHAFRTSFIYSNLNYGLLTHISEKLGHDKWENLMQQEIFNPLGMSTTSFVTRDNSGRDVATGYDDGPSGLLVPVSVEFSRQYASAVSGSGCIMSSAVDMTKWMNFHLNGGKNEHGVQVVNKSSVESTHIARNHIVSSTVEKYFSQPKVPVSTSENNYAAGWKTGHYRGYRILRHTGSTYGYVSLITLFPDMNIGIFMSMTGSDQHYLFRALIHNFLSDVVLGVHPWLNESTICSFPKPWYDSIHISNYYVISKSHKASRPLTEYVGSYTNDAYGTLDVTYNTSSSQLELKYGIGQWTLYPRLTHDQFSGEAQGLLQTVYDLHTIKFLSSKTSRVSAINAVEVTSFETSSPPVFTRSSNFGPPNVVG</sequence>
<organism evidence="2 3">
    <name type="scientific">Pinctada imbricata</name>
    <name type="common">Atlantic pearl-oyster</name>
    <name type="synonym">Pinctada martensii</name>
    <dbReference type="NCBI Taxonomy" id="66713"/>
    <lineage>
        <taxon>Eukaryota</taxon>
        <taxon>Metazoa</taxon>
        <taxon>Spiralia</taxon>
        <taxon>Lophotrochozoa</taxon>
        <taxon>Mollusca</taxon>
        <taxon>Bivalvia</taxon>
        <taxon>Autobranchia</taxon>
        <taxon>Pteriomorphia</taxon>
        <taxon>Pterioida</taxon>
        <taxon>Pterioidea</taxon>
        <taxon>Pteriidae</taxon>
        <taxon>Pinctada</taxon>
    </lineage>
</organism>
<protein>
    <recommendedName>
        <fullName evidence="1">Beta-lactamase-related domain-containing protein</fullName>
    </recommendedName>
</protein>
<dbReference type="PANTHER" id="PTHR46825:SF15">
    <property type="entry name" value="BETA-LACTAMASE-RELATED DOMAIN-CONTAINING PROTEIN"/>
    <property type="match status" value="1"/>
</dbReference>
<dbReference type="Gene3D" id="2.40.128.600">
    <property type="match status" value="1"/>
</dbReference>
<dbReference type="Proteomes" id="UP001186944">
    <property type="component" value="Unassembled WGS sequence"/>
</dbReference>
<evidence type="ECO:0000313" key="2">
    <source>
        <dbReference type="EMBL" id="KAK3097217.1"/>
    </source>
</evidence>
<name>A0AA88Y3I5_PINIB</name>
<feature type="non-terminal residue" evidence="2">
    <location>
        <position position="1"/>
    </location>
</feature>
<accession>A0AA88Y3I5</accession>
<dbReference type="EMBL" id="VSWD01000007">
    <property type="protein sequence ID" value="KAK3097217.1"/>
    <property type="molecule type" value="Genomic_DNA"/>
</dbReference>
<reference evidence="2" key="1">
    <citation type="submission" date="2019-08" db="EMBL/GenBank/DDBJ databases">
        <title>The improved chromosome-level genome for the pearl oyster Pinctada fucata martensii using PacBio sequencing and Hi-C.</title>
        <authorList>
            <person name="Zheng Z."/>
        </authorList>
    </citation>
    <scope>NUCLEOTIDE SEQUENCE</scope>
    <source>
        <strain evidence="2">ZZ-2019</strain>
        <tissue evidence="2">Adductor muscle</tissue>
    </source>
</reference>
<dbReference type="InterPro" id="IPR001466">
    <property type="entry name" value="Beta-lactam-related"/>
</dbReference>
<dbReference type="PANTHER" id="PTHR46825">
    <property type="entry name" value="D-ALANYL-D-ALANINE-CARBOXYPEPTIDASE/ENDOPEPTIDASE AMPH"/>
    <property type="match status" value="1"/>
</dbReference>
<dbReference type="Gene3D" id="3.40.710.10">
    <property type="entry name" value="DD-peptidase/beta-lactamase superfamily"/>
    <property type="match status" value="1"/>
</dbReference>
<dbReference type="AlphaFoldDB" id="A0AA88Y3I5"/>
<dbReference type="Pfam" id="PF00144">
    <property type="entry name" value="Beta-lactamase"/>
    <property type="match status" value="1"/>
</dbReference>